<dbReference type="AlphaFoldDB" id="A0A2A9NI65"/>
<dbReference type="Pfam" id="PF00120">
    <property type="entry name" value="Gln-synt_C"/>
    <property type="match status" value="1"/>
</dbReference>
<dbReference type="Proteomes" id="UP000242287">
    <property type="component" value="Unassembled WGS sequence"/>
</dbReference>
<gene>
    <name evidence="5" type="ORF">AMATHDRAFT_150829</name>
</gene>
<comment type="similarity">
    <text evidence="2 3">Belongs to the glutamine synthetase family.</text>
</comment>
<evidence type="ECO:0000259" key="4">
    <source>
        <dbReference type="PROSITE" id="PS51987"/>
    </source>
</evidence>
<feature type="domain" description="GS catalytic" evidence="4">
    <location>
        <begin position="81"/>
        <end position="419"/>
    </location>
</feature>
<dbReference type="PANTHER" id="PTHR43785:SF2">
    <property type="entry name" value="TYPE-1 GLUTAMINE SYNTHETASE 1"/>
    <property type="match status" value="1"/>
</dbReference>
<dbReference type="SUPFAM" id="SSF55931">
    <property type="entry name" value="Glutamine synthetase/guanido kinase"/>
    <property type="match status" value="1"/>
</dbReference>
<evidence type="ECO:0000256" key="1">
    <source>
        <dbReference type="ARBA" id="ARBA00022598"/>
    </source>
</evidence>
<evidence type="ECO:0000313" key="5">
    <source>
        <dbReference type="EMBL" id="PFH47991.1"/>
    </source>
</evidence>
<dbReference type="EMBL" id="KZ302081">
    <property type="protein sequence ID" value="PFH47991.1"/>
    <property type="molecule type" value="Genomic_DNA"/>
</dbReference>
<reference evidence="5 6" key="1">
    <citation type="submission" date="2014-02" db="EMBL/GenBank/DDBJ databases">
        <title>Transposable element dynamics among asymbiotic and ectomycorrhizal Amanita fungi.</title>
        <authorList>
            <consortium name="DOE Joint Genome Institute"/>
            <person name="Hess J."/>
            <person name="Skrede I."/>
            <person name="Wolfe B."/>
            <person name="LaButti K."/>
            <person name="Ohm R.A."/>
            <person name="Grigoriev I.V."/>
            <person name="Pringle A."/>
        </authorList>
    </citation>
    <scope>NUCLEOTIDE SEQUENCE [LARGE SCALE GENOMIC DNA]</scope>
    <source>
        <strain evidence="5 6">SKay4041</strain>
    </source>
</reference>
<dbReference type="PROSITE" id="PS51987">
    <property type="entry name" value="GS_CATALYTIC"/>
    <property type="match status" value="1"/>
</dbReference>
<evidence type="ECO:0000256" key="3">
    <source>
        <dbReference type="RuleBase" id="RU000384"/>
    </source>
</evidence>
<sequence length="419" mass="46601">MTSKNVVYVSVQKPVSSSLFSQSQHLKTPYPVYIRLQWVDFANVVKFRVLSLSYFEKLLQEPYPGVVINNNPITDLVNTDLFSILAAVKQREAKTEFGIDYLVGFETEFMLLQSTEPLVAAGHHRSSAFRALLTGTVVTTVMQKIADSLRSSGVELMSYHAKQGPGQYSVSTVPLAPLEAVDALVHTHETIRNIASKHGLIASFAPRLFPESAGNGLHAHISVHSTQEGNKHPDKLSQYETSFLAGILDHLPGLITLTLPISPSYRRMRGRIRSISTFVCWGVETRGAPVGVKDIGSPSSRRFEFRALDCTANPYIALAGVLIAGYTGIKSGQDLTIQDLGCIDAAELDEYTREALDANRSLPLSWREARSVFIQDRVLQSLLGQEFVTEYMRANMVFPFSFFFFWQAIWTDLNCLLSM</sequence>
<dbReference type="PANTHER" id="PTHR43785">
    <property type="entry name" value="GAMMA-GLUTAMYLPUTRESCINE SYNTHETASE"/>
    <property type="match status" value="1"/>
</dbReference>
<dbReference type="InterPro" id="IPR014746">
    <property type="entry name" value="Gln_synth/guanido_kin_cat_dom"/>
</dbReference>
<keyword evidence="6" id="KW-1185">Reference proteome</keyword>
<dbReference type="GO" id="GO:0004356">
    <property type="term" value="F:glutamine synthetase activity"/>
    <property type="evidence" value="ECO:0007669"/>
    <property type="project" value="InterPro"/>
</dbReference>
<name>A0A2A9NI65_9AGAR</name>
<dbReference type="STRING" id="703135.A0A2A9NI65"/>
<dbReference type="OrthoDB" id="3364440at2759"/>
<dbReference type="Gene3D" id="3.30.590.10">
    <property type="entry name" value="Glutamine synthetase/guanido kinase, catalytic domain"/>
    <property type="match status" value="1"/>
</dbReference>
<keyword evidence="1" id="KW-0436">Ligase</keyword>
<dbReference type="SMART" id="SM01230">
    <property type="entry name" value="Gln-synt_C"/>
    <property type="match status" value="1"/>
</dbReference>
<evidence type="ECO:0000313" key="6">
    <source>
        <dbReference type="Proteomes" id="UP000242287"/>
    </source>
</evidence>
<accession>A0A2A9NI65</accession>
<protein>
    <recommendedName>
        <fullName evidence="4">GS catalytic domain-containing protein</fullName>
    </recommendedName>
</protein>
<evidence type="ECO:0000256" key="2">
    <source>
        <dbReference type="PROSITE-ProRule" id="PRU01331"/>
    </source>
</evidence>
<proteinExistence type="inferred from homology"/>
<dbReference type="InterPro" id="IPR008146">
    <property type="entry name" value="Gln_synth_cat_dom"/>
</dbReference>
<organism evidence="5 6">
    <name type="scientific">Amanita thiersii Skay4041</name>
    <dbReference type="NCBI Taxonomy" id="703135"/>
    <lineage>
        <taxon>Eukaryota</taxon>
        <taxon>Fungi</taxon>
        <taxon>Dikarya</taxon>
        <taxon>Basidiomycota</taxon>
        <taxon>Agaricomycotina</taxon>
        <taxon>Agaricomycetes</taxon>
        <taxon>Agaricomycetidae</taxon>
        <taxon>Agaricales</taxon>
        <taxon>Pluteineae</taxon>
        <taxon>Amanitaceae</taxon>
        <taxon>Amanita</taxon>
    </lineage>
</organism>